<dbReference type="EMBL" id="NHYD01001049">
    <property type="protein sequence ID" value="PPQ92346.1"/>
    <property type="molecule type" value="Genomic_DNA"/>
</dbReference>
<protein>
    <recommendedName>
        <fullName evidence="5">Vacuolar membrane protein</fullName>
    </recommendedName>
</protein>
<keyword evidence="2" id="KW-1133">Transmembrane helix</keyword>
<evidence type="ECO:0000256" key="2">
    <source>
        <dbReference type="SAM" id="Phobius"/>
    </source>
</evidence>
<proteinExistence type="predicted"/>
<organism evidence="3 4">
    <name type="scientific">Psilocybe cyanescens</name>
    <dbReference type="NCBI Taxonomy" id="93625"/>
    <lineage>
        <taxon>Eukaryota</taxon>
        <taxon>Fungi</taxon>
        <taxon>Dikarya</taxon>
        <taxon>Basidiomycota</taxon>
        <taxon>Agaricomycotina</taxon>
        <taxon>Agaricomycetes</taxon>
        <taxon>Agaricomycetidae</taxon>
        <taxon>Agaricales</taxon>
        <taxon>Agaricineae</taxon>
        <taxon>Strophariaceae</taxon>
        <taxon>Psilocybe</taxon>
    </lineage>
</organism>
<dbReference type="PANTHER" id="PTHR31735">
    <property type="entry name" value="VACUOLAR MEMBRANE PROTEIN YPL162C"/>
    <property type="match status" value="1"/>
</dbReference>
<feature type="transmembrane region" description="Helical" evidence="2">
    <location>
        <begin position="96"/>
        <end position="119"/>
    </location>
</feature>
<feature type="compositionally biased region" description="Polar residues" evidence="1">
    <location>
        <begin position="260"/>
        <end position="288"/>
    </location>
</feature>
<reference evidence="3 4" key="1">
    <citation type="journal article" date="2018" name="Evol. Lett.">
        <title>Horizontal gene cluster transfer increased hallucinogenic mushroom diversity.</title>
        <authorList>
            <person name="Reynolds H.T."/>
            <person name="Vijayakumar V."/>
            <person name="Gluck-Thaler E."/>
            <person name="Korotkin H.B."/>
            <person name="Matheny P.B."/>
            <person name="Slot J.C."/>
        </authorList>
    </citation>
    <scope>NUCLEOTIDE SEQUENCE [LARGE SCALE GENOMIC DNA]</scope>
    <source>
        <strain evidence="3 4">2631</strain>
    </source>
</reference>
<name>A0A409XNT3_PSICY</name>
<gene>
    <name evidence="3" type="ORF">CVT25_008696</name>
</gene>
<evidence type="ECO:0000313" key="3">
    <source>
        <dbReference type="EMBL" id="PPQ92346.1"/>
    </source>
</evidence>
<dbReference type="PANTHER" id="PTHR31735:SF1">
    <property type="entry name" value="VACUOLAR MEMBRANE PROTEIN YPL162C"/>
    <property type="match status" value="1"/>
</dbReference>
<feature type="region of interest" description="Disordered" evidence="1">
    <location>
        <begin position="238"/>
        <end position="375"/>
    </location>
</feature>
<dbReference type="InterPro" id="IPR022127">
    <property type="entry name" value="STIMATE/YPL162C"/>
</dbReference>
<keyword evidence="2" id="KW-0472">Membrane</keyword>
<keyword evidence="4" id="KW-1185">Reference proteome</keyword>
<feature type="region of interest" description="Disordered" evidence="1">
    <location>
        <begin position="399"/>
        <end position="422"/>
    </location>
</feature>
<evidence type="ECO:0000313" key="4">
    <source>
        <dbReference type="Proteomes" id="UP000283269"/>
    </source>
</evidence>
<feature type="compositionally biased region" description="Low complexity" evidence="1">
    <location>
        <begin position="312"/>
        <end position="322"/>
    </location>
</feature>
<accession>A0A409XNT3</accession>
<feature type="compositionally biased region" description="Low complexity" evidence="1">
    <location>
        <begin position="363"/>
        <end position="375"/>
    </location>
</feature>
<feature type="transmembrane region" description="Helical" evidence="2">
    <location>
        <begin position="66"/>
        <end position="84"/>
    </location>
</feature>
<keyword evidence="2" id="KW-0812">Transmembrane</keyword>
<feature type="transmembrane region" description="Helical" evidence="2">
    <location>
        <begin position="194"/>
        <end position="213"/>
    </location>
</feature>
<dbReference type="OrthoDB" id="431202at2759"/>
<evidence type="ECO:0008006" key="5">
    <source>
        <dbReference type="Google" id="ProtNLM"/>
    </source>
</evidence>
<feature type="transmembrane region" description="Helical" evidence="2">
    <location>
        <begin position="149"/>
        <end position="174"/>
    </location>
</feature>
<dbReference type="InParanoid" id="A0A409XNT3"/>
<feature type="transmembrane region" description="Helical" evidence="2">
    <location>
        <begin position="23"/>
        <end position="45"/>
    </location>
</feature>
<dbReference type="AlphaFoldDB" id="A0A409XNT3"/>
<dbReference type="Pfam" id="PF12400">
    <property type="entry name" value="STIMATE"/>
    <property type="match status" value="1"/>
</dbReference>
<feature type="compositionally biased region" description="Polar residues" evidence="1">
    <location>
        <begin position="406"/>
        <end position="422"/>
    </location>
</feature>
<comment type="caution">
    <text evidence="3">The sequence shown here is derived from an EMBL/GenBank/DDBJ whole genome shotgun (WGS) entry which is preliminary data.</text>
</comment>
<dbReference type="Proteomes" id="UP000283269">
    <property type="component" value="Unassembled WGS sequence"/>
</dbReference>
<sequence>MSLLNDGSSTNKLPDVDQPSCQLMGPTALIVQALMGLFVILSLVYKRHRETPKRPWKIWLFDVSKQILGQAFVHTANLLVSDLVSSHTSSNACVSYFLNILIDTTFGVALIYVTLHALTNLFTEKFHMKGFESGVYGNPPSFKYWARQAAIYVLALTTMKAVVITFLIFFPGIYVAGEWLLSWTWTGDGDSLQVVFVMGLFPILMNVLQFWLIDSIVKASAVGPVALDVEQGSYQDREPLFNATDDDDEQSGRADVAVTRPSQRSFSSLDSNASRENLSFGTEATNTAIPDESKSAASSSRRVVDAHEYPPSLSSSFSSNASAPTNKAPREAKNLQKKSKRREPLPPLQMHSAKNMPPSQSHTNTTIPTTPSPTVAPVVMLQDRGEWADAWDDINEWEQSSHHKQISLTREWNSSQTIRTNP</sequence>
<evidence type="ECO:0000256" key="1">
    <source>
        <dbReference type="SAM" id="MobiDB-lite"/>
    </source>
</evidence>
<dbReference type="STRING" id="93625.A0A409XNT3"/>
<dbReference type="GO" id="GO:0016020">
    <property type="term" value="C:membrane"/>
    <property type="evidence" value="ECO:0007669"/>
    <property type="project" value="TreeGrafter"/>
</dbReference>